<accession>Q49878</accession>
<organism evidence="2">
    <name type="scientific">Mycobacterium leprae</name>
    <dbReference type="NCBI Taxonomy" id="1769"/>
    <lineage>
        <taxon>Bacteria</taxon>
        <taxon>Bacillati</taxon>
        <taxon>Actinomycetota</taxon>
        <taxon>Actinomycetes</taxon>
        <taxon>Mycobacteriales</taxon>
        <taxon>Mycobacteriaceae</taxon>
        <taxon>Mycobacterium</taxon>
    </lineage>
</organism>
<protein>
    <submittedName>
        <fullName evidence="2">B229_F3_101</fullName>
    </submittedName>
</protein>
<dbReference type="PIR" id="S73006">
    <property type="entry name" value="S73006"/>
</dbReference>
<reference evidence="2" key="1">
    <citation type="submission" date="1994-01" db="EMBL/GenBank/DDBJ databases">
        <authorList>
            <person name="Smith D.R."/>
        </authorList>
    </citation>
    <scope>NUCLEOTIDE SEQUENCE</scope>
</reference>
<name>Q49878_MYCLR</name>
<feature type="compositionally biased region" description="Polar residues" evidence="1">
    <location>
        <begin position="53"/>
        <end position="74"/>
    </location>
</feature>
<dbReference type="EMBL" id="U00020">
    <property type="protein sequence ID" value="AAA17320.1"/>
    <property type="molecule type" value="Genomic_DNA"/>
</dbReference>
<dbReference type="AlphaFoldDB" id="Q49878"/>
<sequence length="113" mass="12007">MLLFRCVSTRCRHFPRTNGACRSTRVDYGAQLYLMHEVVGAVVSAGLELIQGSPESPSQTTMRSTDTSVASSGTVIGGHLPTECPEFVEEIELGVPTVSNEQGGIPPGWPCGV</sequence>
<evidence type="ECO:0000313" key="2">
    <source>
        <dbReference type="EMBL" id="AAA17320.1"/>
    </source>
</evidence>
<feature type="region of interest" description="Disordered" evidence="1">
    <location>
        <begin position="52"/>
        <end position="75"/>
    </location>
</feature>
<proteinExistence type="predicted"/>
<evidence type="ECO:0000256" key="1">
    <source>
        <dbReference type="SAM" id="MobiDB-lite"/>
    </source>
</evidence>
<reference evidence="2" key="2">
    <citation type="submission" date="1994-03" db="EMBL/GenBank/DDBJ databases">
        <authorList>
            <person name="Robison K."/>
        </authorList>
    </citation>
    <scope>NUCLEOTIDE SEQUENCE</scope>
</reference>